<dbReference type="AlphaFoldDB" id="A0A8H6WTV2"/>
<protein>
    <submittedName>
        <fullName evidence="2">CN hydrolase domain-containing protein</fullName>
    </submittedName>
</protein>
<keyword evidence="2" id="KW-0378">Hydrolase</keyword>
<dbReference type="InterPro" id="IPR029058">
    <property type="entry name" value="AB_hydrolase_fold"/>
</dbReference>
<gene>
    <name evidence="2" type="ORF">MVEN_02539100</name>
</gene>
<dbReference type="InterPro" id="IPR000073">
    <property type="entry name" value="AB_hydrolase_1"/>
</dbReference>
<name>A0A8H6WTV2_9AGAR</name>
<dbReference type="OrthoDB" id="94039at2759"/>
<evidence type="ECO:0000313" key="2">
    <source>
        <dbReference type="EMBL" id="KAF7328518.1"/>
    </source>
</evidence>
<reference evidence="2" key="1">
    <citation type="submission" date="2020-05" db="EMBL/GenBank/DDBJ databases">
        <title>Mycena genomes resolve the evolution of fungal bioluminescence.</title>
        <authorList>
            <person name="Tsai I.J."/>
        </authorList>
    </citation>
    <scope>NUCLEOTIDE SEQUENCE</scope>
    <source>
        <strain evidence="2">CCC161011</strain>
    </source>
</reference>
<comment type="caution">
    <text evidence="2">The sequence shown here is derived from an EMBL/GenBank/DDBJ whole genome shotgun (WGS) entry which is preliminary data.</text>
</comment>
<dbReference type="Gene3D" id="3.40.50.1820">
    <property type="entry name" value="alpha/beta hydrolase"/>
    <property type="match status" value="1"/>
</dbReference>
<evidence type="ECO:0000313" key="3">
    <source>
        <dbReference type="Proteomes" id="UP000620124"/>
    </source>
</evidence>
<dbReference type="EMBL" id="JACAZI010000035">
    <property type="protein sequence ID" value="KAF7328518.1"/>
    <property type="molecule type" value="Genomic_DNA"/>
</dbReference>
<dbReference type="GO" id="GO:0016787">
    <property type="term" value="F:hydrolase activity"/>
    <property type="evidence" value="ECO:0007669"/>
    <property type="project" value="UniProtKB-KW"/>
</dbReference>
<dbReference type="Pfam" id="PF12697">
    <property type="entry name" value="Abhydrolase_6"/>
    <property type="match status" value="1"/>
</dbReference>
<evidence type="ECO:0000259" key="1">
    <source>
        <dbReference type="Pfam" id="PF12697"/>
    </source>
</evidence>
<proteinExistence type="predicted"/>
<keyword evidence="3" id="KW-1185">Reference proteome</keyword>
<sequence>MASLKLQITPVVFECPPSRHDPPGRALKMTAKRYWTHESEANEEGFSLLFAHCIGGHKEQWEPVIEQTFRTQACKARHQRVREAWSLDWQSHGDAAILNAELLQSSRQEGVSAYEWAEAIAAFVRTPWMQGRRIVGIGHSGGAGAMIMSLKSVPLPAIPFLAFVLVEPTMAKQKLFDRTMGPQIPGIKAATLLQRDKWNSREDARAWLEGRKPWKRWDRQVLGLFVEHGLTDTPDGVTLKCTRRLEALAFPDVQPHFDAVEELDRIAGEVPVHLVWASRSELVCVIVSLPSSAPLPVVFLVSLRPVILAYCYFLPFPPSHASIPILPYVFPPFAFNPKVLQNDLSESPEGKRRFASITRLEGGHLIPHESPTRVAHAICAALDAVGGYGARGTESIITVSFVFAGEGCG</sequence>
<accession>A0A8H6WTV2</accession>
<dbReference type="SUPFAM" id="SSF53474">
    <property type="entry name" value="alpha/beta-Hydrolases"/>
    <property type="match status" value="1"/>
</dbReference>
<organism evidence="2 3">
    <name type="scientific">Mycena venus</name>
    <dbReference type="NCBI Taxonomy" id="2733690"/>
    <lineage>
        <taxon>Eukaryota</taxon>
        <taxon>Fungi</taxon>
        <taxon>Dikarya</taxon>
        <taxon>Basidiomycota</taxon>
        <taxon>Agaricomycotina</taxon>
        <taxon>Agaricomycetes</taxon>
        <taxon>Agaricomycetidae</taxon>
        <taxon>Agaricales</taxon>
        <taxon>Marasmiineae</taxon>
        <taxon>Mycenaceae</taxon>
        <taxon>Mycena</taxon>
    </lineage>
</organism>
<dbReference type="Proteomes" id="UP000620124">
    <property type="component" value="Unassembled WGS sequence"/>
</dbReference>
<feature type="domain" description="AB hydrolase-1" evidence="1">
    <location>
        <begin position="48"/>
        <end position="375"/>
    </location>
</feature>